<accession>A0A839SQX5</accession>
<dbReference type="PANTHER" id="PTHR35011">
    <property type="entry name" value="2,3-DIKETO-L-GULONATE TRAP TRANSPORTER SMALL PERMEASE PROTEIN YIAM"/>
    <property type="match status" value="1"/>
</dbReference>
<comment type="function">
    <text evidence="9">Part of the tripartite ATP-independent periplasmic (TRAP) transport system.</text>
</comment>
<comment type="subcellular location">
    <subcellularLocation>
        <location evidence="1 9">Cell inner membrane</location>
        <topology evidence="1 9">Multi-pass membrane protein</topology>
    </subcellularLocation>
</comment>
<evidence type="ECO:0000256" key="2">
    <source>
        <dbReference type="ARBA" id="ARBA00022448"/>
    </source>
</evidence>
<evidence type="ECO:0000259" key="10">
    <source>
        <dbReference type="Pfam" id="PF04290"/>
    </source>
</evidence>
<comment type="subunit">
    <text evidence="9">The complex comprises the extracytoplasmic solute receptor protein and the two transmembrane proteins.</text>
</comment>
<organism evidence="11 12">
    <name type="scientific">Limibacillus halophilus</name>
    <dbReference type="NCBI Taxonomy" id="1579333"/>
    <lineage>
        <taxon>Bacteria</taxon>
        <taxon>Pseudomonadati</taxon>
        <taxon>Pseudomonadota</taxon>
        <taxon>Alphaproteobacteria</taxon>
        <taxon>Rhodospirillales</taxon>
        <taxon>Rhodovibrionaceae</taxon>
        <taxon>Limibacillus</taxon>
    </lineage>
</organism>
<dbReference type="EMBL" id="JACHXA010000001">
    <property type="protein sequence ID" value="MBB3064140.1"/>
    <property type="molecule type" value="Genomic_DNA"/>
</dbReference>
<evidence type="ECO:0000313" key="11">
    <source>
        <dbReference type="EMBL" id="MBB3064140.1"/>
    </source>
</evidence>
<dbReference type="PANTHER" id="PTHR35011:SF2">
    <property type="entry name" value="2,3-DIKETO-L-GULONATE TRAP TRANSPORTER SMALL PERMEASE PROTEIN YIAM"/>
    <property type="match status" value="1"/>
</dbReference>
<keyword evidence="4 9" id="KW-0997">Cell inner membrane</keyword>
<protein>
    <recommendedName>
        <fullName evidence="9">TRAP transporter small permease protein</fullName>
    </recommendedName>
</protein>
<reference evidence="11 12" key="1">
    <citation type="submission" date="2020-08" db="EMBL/GenBank/DDBJ databases">
        <title>Genomic Encyclopedia of Type Strains, Phase III (KMG-III): the genomes of soil and plant-associated and newly described type strains.</title>
        <authorList>
            <person name="Whitman W."/>
        </authorList>
    </citation>
    <scope>NUCLEOTIDE SEQUENCE [LARGE SCALE GENOMIC DNA]</scope>
    <source>
        <strain evidence="11 12">CECT 8803</strain>
    </source>
</reference>
<keyword evidence="6 9" id="KW-1133">Transmembrane helix</keyword>
<evidence type="ECO:0000256" key="3">
    <source>
        <dbReference type="ARBA" id="ARBA00022475"/>
    </source>
</evidence>
<keyword evidence="5 9" id="KW-0812">Transmembrane</keyword>
<evidence type="ECO:0000256" key="1">
    <source>
        <dbReference type="ARBA" id="ARBA00004429"/>
    </source>
</evidence>
<comment type="caution">
    <text evidence="11">The sequence shown here is derived from an EMBL/GenBank/DDBJ whole genome shotgun (WGS) entry which is preliminary data.</text>
</comment>
<feature type="transmembrane region" description="Helical" evidence="9">
    <location>
        <begin position="50"/>
        <end position="68"/>
    </location>
</feature>
<dbReference type="InterPro" id="IPR055348">
    <property type="entry name" value="DctQ"/>
</dbReference>
<dbReference type="InterPro" id="IPR007387">
    <property type="entry name" value="TRAP_DctQ"/>
</dbReference>
<dbReference type="AlphaFoldDB" id="A0A839SQX5"/>
<dbReference type="Proteomes" id="UP000581135">
    <property type="component" value="Unassembled WGS sequence"/>
</dbReference>
<dbReference type="RefSeq" id="WP_183414952.1">
    <property type="nucleotide sequence ID" value="NZ_JACHXA010000001.1"/>
</dbReference>
<evidence type="ECO:0000256" key="7">
    <source>
        <dbReference type="ARBA" id="ARBA00023136"/>
    </source>
</evidence>
<keyword evidence="12" id="KW-1185">Reference proteome</keyword>
<keyword evidence="3" id="KW-1003">Cell membrane</keyword>
<name>A0A839SQX5_9PROT</name>
<evidence type="ECO:0000256" key="6">
    <source>
        <dbReference type="ARBA" id="ARBA00022989"/>
    </source>
</evidence>
<evidence type="ECO:0000256" key="8">
    <source>
        <dbReference type="ARBA" id="ARBA00038436"/>
    </source>
</evidence>
<comment type="similarity">
    <text evidence="8 9">Belongs to the TRAP transporter small permease family.</text>
</comment>
<evidence type="ECO:0000256" key="4">
    <source>
        <dbReference type="ARBA" id="ARBA00022519"/>
    </source>
</evidence>
<evidence type="ECO:0000313" key="12">
    <source>
        <dbReference type="Proteomes" id="UP000581135"/>
    </source>
</evidence>
<proteinExistence type="inferred from homology"/>
<dbReference type="GO" id="GO:0015740">
    <property type="term" value="P:C4-dicarboxylate transport"/>
    <property type="evidence" value="ECO:0007669"/>
    <property type="project" value="TreeGrafter"/>
</dbReference>
<evidence type="ECO:0000256" key="5">
    <source>
        <dbReference type="ARBA" id="ARBA00022692"/>
    </source>
</evidence>
<keyword evidence="2 9" id="KW-0813">Transport</keyword>
<feature type="domain" description="Tripartite ATP-independent periplasmic transporters DctQ component" evidence="10">
    <location>
        <begin position="27"/>
        <end position="150"/>
    </location>
</feature>
<feature type="transmembrane region" description="Helical" evidence="9">
    <location>
        <begin position="130"/>
        <end position="155"/>
    </location>
</feature>
<feature type="transmembrane region" description="Helical" evidence="9">
    <location>
        <begin position="12"/>
        <end position="38"/>
    </location>
</feature>
<gene>
    <name evidence="11" type="ORF">FHR98_000405</name>
</gene>
<feature type="transmembrane region" description="Helical" evidence="9">
    <location>
        <begin position="89"/>
        <end position="110"/>
    </location>
</feature>
<keyword evidence="7 9" id="KW-0472">Membrane</keyword>
<dbReference type="GO" id="GO:0022857">
    <property type="term" value="F:transmembrane transporter activity"/>
    <property type="evidence" value="ECO:0007669"/>
    <property type="project" value="UniProtKB-UniRule"/>
</dbReference>
<dbReference type="GO" id="GO:0005886">
    <property type="term" value="C:plasma membrane"/>
    <property type="evidence" value="ECO:0007669"/>
    <property type="project" value="UniProtKB-SubCell"/>
</dbReference>
<dbReference type="Pfam" id="PF04290">
    <property type="entry name" value="DctQ"/>
    <property type="match status" value="1"/>
</dbReference>
<sequence length="182" mass="19856">MAKPLSSFSRWLERLLVGISLLLMVGLTALVIIAVVYRKLGASLSWYDEVASIMLAWLTYYGAALAALKRAHIGFDGFLLSLPPRIRMSAAVLAEVFVIGFFLIMTWTGWQVVQVLQGSSLISLTWVSQQITQSVIPIGGALFILTELVSLPAYLRNLMDGGDRIDPTAPNVTPCKPAGDFL</sequence>
<evidence type="ECO:0000256" key="9">
    <source>
        <dbReference type="RuleBase" id="RU369079"/>
    </source>
</evidence>